<dbReference type="InterPro" id="IPR036390">
    <property type="entry name" value="WH_DNA-bd_sf"/>
</dbReference>
<evidence type="ECO:0000259" key="3">
    <source>
        <dbReference type="PROSITE" id="PS50186"/>
    </source>
</evidence>
<comment type="similarity">
    <text evidence="1">Belongs to the DEPDC7 family.</text>
</comment>
<evidence type="ECO:0000313" key="5">
    <source>
        <dbReference type="Proteomes" id="UP001591681"/>
    </source>
</evidence>
<dbReference type="CDD" id="cd04405">
    <property type="entry name" value="RhoGAP_BRCC3-like"/>
    <property type="match status" value="1"/>
</dbReference>
<sequence length="533" mass="60326">MATIRERAAALNLTGKLYSPMCPPPGLKHHHAGQTLVSWRNIVSLLQEQVQVERPWRHLRSHKNCFAGSDAVDIIQIHVQCNYFVGLDFSRPKAVRVCQALVDCGVIEPVGNRLLGMDKNYTFQDTTHSRYRFVSTKDASLDKLENVVISPFMQKSFDWSDTREKHMAFHSTPVKPVASCGAFARKDSFSQSSSHPTEELLPQSLISEVWQEQTLLCLMQIMELPFLESLLEAKDCFLQQSCRLGNDEEDALNISHLDWEILKAVGGSRTDEWLSAAIDCIGFLSDQVVVEVSRELPITQEKGLSNSLDIKRSKLLLFDALSKHYSHTDRPPLLGDCMGDVYTVIAEHVESGHLLLALEAIQLCLKLLPVEKREQLQKLLAFMALAAEPKAIKLHKEWDNRVTVKKTFSKAIVNYGCLSKDKSDLLVIFMMDNHFAAFQVPESLHRLVSEKLASIQQGRVTDAFSGPTYCFQPPESVHHSTKSELLKLLRTIDKDPKYSEKDKKRLFAKFYQGHPEVFAQYFGQRLSSVISTL</sequence>
<dbReference type="PANTHER" id="PTHR16206:SF9">
    <property type="entry name" value="DEP DOMAIN-CONTAINING PROTEIN 7"/>
    <property type="match status" value="1"/>
</dbReference>
<dbReference type="Proteomes" id="UP001591681">
    <property type="component" value="Unassembled WGS sequence"/>
</dbReference>
<organism evidence="4 5">
    <name type="scientific">Coilia grayii</name>
    <name type="common">Gray's grenadier anchovy</name>
    <dbReference type="NCBI Taxonomy" id="363190"/>
    <lineage>
        <taxon>Eukaryota</taxon>
        <taxon>Metazoa</taxon>
        <taxon>Chordata</taxon>
        <taxon>Craniata</taxon>
        <taxon>Vertebrata</taxon>
        <taxon>Euteleostomi</taxon>
        <taxon>Actinopterygii</taxon>
        <taxon>Neopterygii</taxon>
        <taxon>Teleostei</taxon>
        <taxon>Clupei</taxon>
        <taxon>Clupeiformes</taxon>
        <taxon>Clupeoidei</taxon>
        <taxon>Engraulidae</taxon>
        <taxon>Coilinae</taxon>
        <taxon>Coilia</taxon>
    </lineage>
</organism>
<dbReference type="PANTHER" id="PTHR16206">
    <property type="entry name" value="DEP DOMAIN-CONTAINING"/>
    <property type="match status" value="1"/>
</dbReference>
<dbReference type="SUPFAM" id="SSF46785">
    <property type="entry name" value="Winged helix' DNA-binding domain"/>
    <property type="match status" value="1"/>
</dbReference>
<dbReference type="InterPro" id="IPR036388">
    <property type="entry name" value="WH-like_DNA-bd_sf"/>
</dbReference>
<dbReference type="EMBL" id="JBHFQA010000024">
    <property type="protein sequence ID" value="KAL2077718.1"/>
    <property type="molecule type" value="Genomic_DNA"/>
</dbReference>
<dbReference type="AlphaFoldDB" id="A0ABD1IVW2"/>
<reference evidence="4 5" key="1">
    <citation type="submission" date="2024-09" db="EMBL/GenBank/DDBJ databases">
        <title>A chromosome-level genome assembly of Gray's grenadier anchovy, Coilia grayii.</title>
        <authorList>
            <person name="Fu Z."/>
        </authorList>
    </citation>
    <scope>NUCLEOTIDE SEQUENCE [LARGE SCALE GENOMIC DNA]</scope>
    <source>
        <strain evidence="4">G4</strain>
        <tissue evidence="4">Muscle</tissue>
    </source>
</reference>
<feature type="domain" description="DEP" evidence="3">
    <location>
        <begin position="63"/>
        <end position="135"/>
    </location>
</feature>
<dbReference type="Pfam" id="PF00610">
    <property type="entry name" value="DEP"/>
    <property type="match status" value="1"/>
</dbReference>
<evidence type="ECO:0000256" key="2">
    <source>
        <dbReference type="ARBA" id="ARBA00040225"/>
    </source>
</evidence>
<dbReference type="InterPro" id="IPR000591">
    <property type="entry name" value="DEP_dom"/>
</dbReference>
<evidence type="ECO:0000313" key="4">
    <source>
        <dbReference type="EMBL" id="KAL2077718.1"/>
    </source>
</evidence>
<protein>
    <recommendedName>
        <fullName evidence="2">DEP domain-containing protein 7</fullName>
    </recommendedName>
</protein>
<comment type="caution">
    <text evidence="4">The sequence shown here is derived from an EMBL/GenBank/DDBJ whole genome shotgun (WGS) entry which is preliminary data.</text>
</comment>
<evidence type="ECO:0000256" key="1">
    <source>
        <dbReference type="ARBA" id="ARBA00037970"/>
    </source>
</evidence>
<dbReference type="Gene3D" id="1.10.10.10">
    <property type="entry name" value="Winged helix-like DNA-binding domain superfamily/Winged helix DNA-binding domain"/>
    <property type="match status" value="1"/>
</dbReference>
<gene>
    <name evidence="4" type="ORF">ACEWY4_027222</name>
</gene>
<keyword evidence="5" id="KW-1185">Reference proteome</keyword>
<accession>A0ABD1IVW2</accession>
<dbReference type="SMART" id="SM00049">
    <property type="entry name" value="DEP"/>
    <property type="match status" value="1"/>
</dbReference>
<name>A0ABD1IVW2_9TELE</name>
<dbReference type="PROSITE" id="PS50186">
    <property type="entry name" value="DEP"/>
    <property type="match status" value="1"/>
</dbReference>
<proteinExistence type="inferred from homology"/>